<organism evidence="1 2">
    <name type="scientific">Pleuronectes platessa</name>
    <name type="common">European plaice</name>
    <dbReference type="NCBI Taxonomy" id="8262"/>
    <lineage>
        <taxon>Eukaryota</taxon>
        <taxon>Metazoa</taxon>
        <taxon>Chordata</taxon>
        <taxon>Craniata</taxon>
        <taxon>Vertebrata</taxon>
        <taxon>Euteleostomi</taxon>
        <taxon>Actinopterygii</taxon>
        <taxon>Neopterygii</taxon>
        <taxon>Teleostei</taxon>
        <taxon>Neoteleostei</taxon>
        <taxon>Acanthomorphata</taxon>
        <taxon>Carangaria</taxon>
        <taxon>Pleuronectiformes</taxon>
        <taxon>Pleuronectoidei</taxon>
        <taxon>Pleuronectidae</taxon>
        <taxon>Pleuronectes</taxon>
    </lineage>
</organism>
<sequence length="187" mass="21186">MVRLLLEDMASDKKIFNCVKENLDEYQMSSSPYLRELTTAVCKAAVKEEGETRDSKQSVEGIQLQRGGRLMSKKGDVFRHYYRMPVGTKPGVSRQEMQGLRRKMLSHDSSRSPQGSWRMKHQQYLPLVGALQRRQHLRPAQFEQGIDSWVSLVAYGCISSSVFWVDATLTVSSNSFSTSSSVTEVLT</sequence>
<dbReference type="EMBL" id="CADEAL010000791">
    <property type="protein sequence ID" value="CAB1425270.1"/>
    <property type="molecule type" value="Genomic_DNA"/>
</dbReference>
<accession>A0A9N7U5Q6</accession>
<dbReference type="Proteomes" id="UP001153269">
    <property type="component" value="Unassembled WGS sequence"/>
</dbReference>
<comment type="caution">
    <text evidence="1">The sequence shown here is derived from an EMBL/GenBank/DDBJ whole genome shotgun (WGS) entry which is preliminary data.</text>
</comment>
<name>A0A9N7U5Q6_PLEPL</name>
<gene>
    <name evidence="1" type="ORF">PLEPLA_LOCUS13200</name>
</gene>
<evidence type="ECO:0000313" key="2">
    <source>
        <dbReference type="Proteomes" id="UP001153269"/>
    </source>
</evidence>
<reference evidence="1" key="1">
    <citation type="submission" date="2020-03" db="EMBL/GenBank/DDBJ databases">
        <authorList>
            <person name="Weist P."/>
        </authorList>
    </citation>
    <scope>NUCLEOTIDE SEQUENCE</scope>
</reference>
<dbReference type="AlphaFoldDB" id="A0A9N7U5Q6"/>
<protein>
    <submittedName>
        <fullName evidence="1">Uncharacterized protein</fullName>
    </submittedName>
</protein>
<evidence type="ECO:0000313" key="1">
    <source>
        <dbReference type="EMBL" id="CAB1425270.1"/>
    </source>
</evidence>
<keyword evidence="2" id="KW-1185">Reference proteome</keyword>
<proteinExistence type="predicted"/>
<dbReference type="Gene3D" id="1.25.40.180">
    <property type="match status" value="1"/>
</dbReference>